<protein>
    <recommendedName>
        <fullName evidence="2">Membrane protein 6-pyruvoyl-tetrahydropterin synthase-related domain-containing protein</fullName>
    </recommendedName>
</protein>
<accession>A0A0G0NF40</accession>
<reference evidence="3 4" key="1">
    <citation type="journal article" date="2015" name="Nature">
        <title>rRNA introns, odd ribosomes, and small enigmatic genomes across a large radiation of phyla.</title>
        <authorList>
            <person name="Brown C.T."/>
            <person name="Hug L.A."/>
            <person name="Thomas B.C."/>
            <person name="Sharon I."/>
            <person name="Castelle C.J."/>
            <person name="Singh A."/>
            <person name="Wilkins M.J."/>
            <person name="Williams K.H."/>
            <person name="Banfield J.F."/>
        </authorList>
    </citation>
    <scope>NUCLEOTIDE SEQUENCE [LARGE SCALE GENOMIC DNA]</scope>
</reference>
<feature type="transmembrane region" description="Helical" evidence="1">
    <location>
        <begin position="87"/>
        <end position="108"/>
    </location>
</feature>
<keyword evidence="1" id="KW-1133">Transmembrane helix</keyword>
<evidence type="ECO:0000256" key="1">
    <source>
        <dbReference type="SAM" id="Phobius"/>
    </source>
</evidence>
<dbReference type="InterPro" id="IPR018776">
    <property type="entry name" value="Membrane_prot_PTPS-rel_domain"/>
</dbReference>
<organism evidence="3 4">
    <name type="scientific">Candidatus Woesebacteria bacterium GW2011_GWA1_39_21</name>
    <dbReference type="NCBI Taxonomy" id="1618550"/>
    <lineage>
        <taxon>Bacteria</taxon>
        <taxon>Candidatus Woeseibacteriota</taxon>
    </lineage>
</organism>
<feature type="transmembrane region" description="Helical" evidence="1">
    <location>
        <begin position="139"/>
        <end position="160"/>
    </location>
</feature>
<feature type="transmembrane region" description="Helical" evidence="1">
    <location>
        <begin position="316"/>
        <end position="334"/>
    </location>
</feature>
<gene>
    <name evidence="3" type="ORF">UT39_C0007G0011</name>
</gene>
<evidence type="ECO:0000259" key="2">
    <source>
        <dbReference type="Pfam" id="PF10131"/>
    </source>
</evidence>
<evidence type="ECO:0000313" key="3">
    <source>
        <dbReference type="EMBL" id="KKR11446.1"/>
    </source>
</evidence>
<dbReference type="AlphaFoldDB" id="A0A0G0NF40"/>
<dbReference type="STRING" id="1618550.UT39_C0007G0011"/>
<feature type="transmembrane region" description="Helical" evidence="1">
    <location>
        <begin position="167"/>
        <end position="184"/>
    </location>
</feature>
<feature type="transmembrane region" description="Helical" evidence="1">
    <location>
        <begin position="354"/>
        <end position="374"/>
    </location>
</feature>
<feature type="domain" description="Membrane protein 6-pyruvoyl-tetrahydropterin synthase-related" evidence="2">
    <location>
        <begin position="67"/>
        <end position="389"/>
    </location>
</feature>
<evidence type="ECO:0000313" key="4">
    <source>
        <dbReference type="Proteomes" id="UP000034246"/>
    </source>
</evidence>
<comment type="caution">
    <text evidence="3">The sequence shown here is derived from an EMBL/GenBank/DDBJ whole genome shotgun (WGS) entry which is preliminary data.</text>
</comment>
<proteinExistence type="predicted"/>
<dbReference type="EMBL" id="LBWP01000007">
    <property type="protein sequence ID" value="KKR11446.1"/>
    <property type="molecule type" value="Genomic_DNA"/>
</dbReference>
<feature type="transmembrane region" description="Helical" evidence="1">
    <location>
        <begin position="381"/>
        <end position="399"/>
    </location>
</feature>
<feature type="transmembrane region" description="Helical" evidence="1">
    <location>
        <begin position="190"/>
        <end position="207"/>
    </location>
</feature>
<feature type="transmembrane region" description="Helical" evidence="1">
    <location>
        <begin position="289"/>
        <end position="307"/>
    </location>
</feature>
<keyword evidence="1" id="KW-0812">Transmembrane</keyword>
<name>A0A0G0NF40_9BACT</name>
<feature type="transmembrane region" description="Helical" evidence="1">
    <location>
        <begin position="530"/>
        <end position="552"/>
    </location>
</feature>
<dbReference type="Proteomes" id="UP000034246">
    <property type="component" value="Unassembled WGS sequence"/>
</dbReference>
<feature type="transmembrane region" description="Helical" evidence="1">
    <location>
        <begin position="115"/>
        <end position="133"/>
    </location>
</feature>
<keyword evidence="1" id="KW-0472">Membrane</keyword>
<dbReference type="Pfam" id="PF10131">
    <property type="entry name" value="PTPS_related"/>
    <property type="match status" value="1"/>
</dbReference>
<feature type="transmembrane region" description="Helical" evidence="1">
    <location>
        <begin position="214"/>
        <end position="237"/>
    </location>
</feature>
<sequence length="560" mass="63794">MKSKLKLFLFLLFLLPSFWWLIGSGYFNMHDDLQVMRVFEMDKCLADGQIPCRWTPDMEWGYGQPMFNYYSAFPYYLGSFLRMVVPLTYLGTVKTLFLLSFVIAAFGMYKLASQFWGKTGGVLSAILFTYAPYHAVDVYVRGALSEVFALSLLPWMLCFSYKLIKNYSLNNFIGTTISIALILTTHNISTMIYAPVTLIWCLFWVIVERKVKALFPLSFAGLLGVGLASFFVIPALIEQNIIQTNLLTTDYYDFRGHFVTLKQLFISRVWGDGPSIYGDADNLSFQVGWPNWWLGVVAVSNAAYLAVKKKIEPHKIFLIGTLCLFTIFFTFMTHQRSLFIWNLIPNLDFVQFPWRFLGPSMFFLAFFAGSISLSKNLITKSFIIFMIPLSIVLNFKYFIPINYSRKVTDEAKLSGKAFELQQKSALYDYLPFTVKYPPQSKAFSDPKIISGDLSVGQFSKSSDSFTFSADVYLPSEVEIPIMYFPGWEVFVDGKKQQVQVHGDNGLISISFDTGQHQVYGHFGNTKIRNVANAITILFFGAFLLTMVVGSLYETNKGKNI</sequence>